<feature type="transmembrane region" description="Helical" evidence="1">
    <location>
        <begin position="27"/>
        <end position="45"/>
    </location>
</feature>
<name>A0A381PFR4_9ZZZZ</name>
<organism evidence="2">
    <name type="scientific">marine metagenome</name>
    <dbReference type="NCBI Taxonomy" id="408172"/>
    <lineage>
        <taxon>unclassified sequences</taxon>
        <taxon>metagenomes</taxon>
        <taxon>ecological metagenomes</taxon>
    </lineage>
</organism>
<sequence length="49" mass="6144">MNDNNYKESTWYKIERFFDRHNHLMEFIRTLLALLVLSLQLYIIWRLNA</sequence>
<dbReference type="AlphaFoldDB" id="A0A381PFR4"/>
<protein>
    <submittedName>
        <fullName evidence="2">Uncharacterized protein</fullName>
    </submittedName>
</protein>
<evidence type="ECO:0000313" key="2">
    <source>
        <dbReference type="EMBL" id="SUZ65198.1"/>
    </source>
</evidence>
<dbReference type="EMBL" id="UINC01000952">
    <property type="protein sequence ID" value="SUZ65198.1"/>
    <property type="molecule type" value="Genomic_DNA"/>
</dbReference>
<keyword evidence="1" id="KW-1133">Transmembrane helix</keyword>
<proteinExistence type="predicted"/>
<keyword evidence="1" id="KW-0812">Transmembrane</keyword>
<evidence type="ECO:0000256" key="1">
    <source>
        <dbReference type="SAM" id="Phobius"/>
    </source>
</evidence>
<gene>
    <name evidence="2" type="ORF">METZ01_LOCUS18052</name>
</gene>
<reference evidence="2" key="1">
    <citation type="submission" date="2018-05" db="EMBL/GenBank/DDBJ databases">
        <authorList>
            <person name="Lanie J.A."/>
            <person name="Ng W.-L."/>
            <person name="Kazmierczak K.M."/>
            <person name="Andrzejewski T.M."/>
            <person name="Davidsen T.M."/>
            <person name="Wayne K.J."/>
            <person name="Tettelin H."/>
            <person name="Glass J.I."/>
            <person name="Rusch D."/>
            <person name="Podicherti R."/>
            <person name="Tsui H.-C.T."/>
            <person name="Winkler M.E."/>
        </authorList>
    </citation>
    <scope>NUCLEOTIDE SEQUENCE</scope>
</reference>
<accession>A0A381PFR4</accession>
<keyword evidence="1" id="KW-0472">Membrane</keyword>